<evidence type="ECO:0000313" key="3">
    <source>
        <dbReference type="Proteomes" id="UP000475862"/>
    </source>
</evidence>
<dbReference type="Proteomes" id="UP000475862">
    <property type="component" value="Unassembled WGS sequence"/>
</dbReference>
<name>A0A6G0U2H1_APHGL</name>
<comment type="caution">
    <text evidence="2">The sequence shown here is derived from an EMBL/GenBank/DDBJ whole genome shotgun (WGS) entry which is preliminary data.</text>
</comment>
<keyword evidence="3" id="KW-1185">Reference proteome</keyword>
<dbReference type="EMBL" id="VYZN01000009">
    <property type="protein sequence ID" value="KAE9543295.1"/>
    <property type="molecule type" value="Genomic_DNA"/>
</dbReference>
<gene>
    <name evidence="2" type="ORF">AGLY_003206</name>
</gene>
<sequence>TPKRTNLSLILLCFKSGSVSGGRFGSSTCFNGFGASRLSMGSKPSSISLEISNSIPLSGSNKSSSFCFCTLISSLRFRSFCYRYKFTLPKLIFAGVLLGLRRLVLKNFVSVNRCGIDSINSRALSKSVVSSPMSNEYLTIQQLYHQVLKSNHLLHQHHQPVLFRNLEVPHIRLRHPYLTSPIVNCLSSKLIELPRSSIAKLFPGLNNSAGTSNDVSTLVSGGSNNTPLSLTSSRNFGSNLASIGSADIPFKVSLNSGRLSASFLITVNRLNISIVILSEANISADLRSSKTSISTEATSFSPNALARPTASDNKRLNCSLLFSSFSATSYATSIDGSVLTSTAGSSAGTCLPMLIPANDIVIPGIKVVSLLVSTILPGINSFFSFSTTVIPGIKDDPTQTPGTNSQSLLLFKTLCPVNISSIAHELISGKITGSLLKLFIKGFIGDITEIIASLSFSLSSNIFLLQSSLMVFFCLGLFRNPSPSINVTPDISISLISNSTVFPLRNFRSTVSLISDIMTSLTSPSLTAFSKLVGNTRLHLRLSTAYTYLRSSVHFVFNTSDNSEHPSIIGNTYRYPFITTCLGSDFFFFRPTNT</sequence>
<proteinExistence type="predicted"/>
<dbReference type="AlphaFoldDB" id="A0A6G0U2H1"/>
<reference evidence="2 3" key="1">
    <citation type="submission" date="2019-08" db="EMBL/GenBank/DDBJ databases">
        <title>The genome of the soybean aphid Biotype 1, its phylome, world population structure and adaptation to the North American continent.</title>
        <authorList>
            <person name="Giordano R."/>
            <person name="Donthu R.K."/>
            <person name="Hernandez A.G."/>
            <person name="Wright C.L."/>
            <person name="Zimin A.V."/>
        </authorList>
    </citation>
    <scope>NUCLEOTIDE SEQUENCE [LARGE SCALE GENOMIC DNA]</scope>
    <source>
        <tissue evidence="2">Whole aphids</tissue>
    </source>
</reference>
<organism evidence="2 3">
    <name type="scientific">Aphis glycines</name>
    <name type="common">Soybean aphid</name>
    <dbReference type="NCBI Taxonomy" id="307491"/>
    <lineage>
        <taxon>Eukaryota</taxon>
        <taxon>Metazoa</taxon>
        <taxon>Ecdysozoa</taxon>
        <taxon>Arthropoda</taxon>
        <taxon>Hexapoda</taxon>
        <taxon>Insecta</taxon>
        <taxon>Pterygota</taxon>
        <taxon>Neoptera</taxon>
        <taxon>Paraneoptera</taxon>
        <taxon>Hemiptera</taxon>
        <taxon>Sternorrhyncha</taxon>
        <taxon>Aphidomorpha</taxon>
        <taxon>Aphidoidea</taxon>
        <taxon>Aphididae</taxon>
        <taxon>Aphidini</taxon>
        <taxon>Aphis</taxon>
        <taxon>Aphis</taxon>
    </lineage>
</organism>
<feature type="non-terminal residue" evidence="2">
    <location>
        <position position="1"/>
    </location>
</feature>
<evidence type="ECO:0000256" key="1">
    <source>
        <dbReference type="SAM" id="SignalP"/>
    </source>
</evidence>
<feature type="signal peptide" evidence="1">
    <location>
        <begin position="1"/>
        <end position="21"/>
    </location>
</feature>
<keyword evidence="1" id="KW-0732">Signal</keyword>
<evidence type="ECO:0000313" key="2">
    <source>
        <dbReference type="EMBL" id="KAE9543295.1"/>
    </source>
</evidence>
<feature type="non-terminal residue" evidence="2">
    <location>
        <position position="594"/>
    </location>
</feature>
<protein>
    <submittedName>
        <fullName evidence="2">Uncharacterized protein</fullName>
    </submittedName>
</protein>
<feature type="chain" id="PRO_5026286917" evidence="1">
    <location>
        <begin position="22"/>
        <end position="594"/>
    </location>
</feature>
<accession>A0A6G0U2H1</accession>